<dbReference type="RefSeq" id="WP_352888481.1">
    <property type="nucleotide sequence ID" value="NZ_JBEPIJ010000005.1"/>
</dbReference>
<gene>
    <name evidence="1" type="ORF">ABSH63_06645</name>
</gene>
<name>A0ABV2A8V9_9GAMM</name>
<evidence type="ECO:0000313" key="2">
    <source>
        <dbReference type="Proteomes" id="UP001465331"/>
    </source>
</evidence>
<reference evidence="1 2" key="1">
    <citation type="submission" date="2024-06" db="EMBL/GenBank/DDBJ databases">
        <authorList>
            <person name="Li Z."/>
            <person name="Jiang Y."/>
        </authorList>
    </citation>
    <scope>NUCLEOTIDE SEQUENCE [LARGE SCALE GENOMIC DNA]</scope>
    <source>
        <strain evidence="1 2">HSW-8</strain>
    </source>
</reference>
<proteinExistence type="predicted"/>
<organism evidence="1 2">
    <name type="scientific">Sinimarinibacterium thermocellulolyticum</name>
    <dbReference type="NCBI Taxonomy" id="3170016"/>
    <lineage>
        <taxon>Bacteria</taxon>
        <taxon>Pseudomonadati</taxon>
        <taxon>Pseudomonadota</taxon>
        <taxon>Gammaproteobacteria</taxon>
        <taxon>Nevskiales</taxon>
        <taxon>Nevskiaceae</taxon>
        <taxon>Sinimarinibacterium</taxon>
    </lineage>
</organism>
<dbReference type="EMBL" id="JBEPIJ010000005">
    <property type="protein sequence ID" value="MES0873680.1"/>
    <property type="molecule type" value="Genomic_DNA"/>
</dbReference>
<accession>A0ABV2A8V9</accession>
<evidence type="ECO:0000313" key="1">
    <source>
        <dbReference type="EMBL" id="MES0873680.1"/>
    </source>
</evidence>
<keyword evidence="2" id="KW-1185">Reference proteome</keyword>
<protein>
    <submittedName>
        <fullName evidence="1">Uncharacterized protein</fullName>
    </submittedName>
</protein>
<comment type="caution">
    <text evidence="1">The sequence shown here is derived from an EMBL/GenBank/DDBJ whole genome shotgun (WGS) entry which is preliminary data.</text>
</comment>
<dbReference type="Proteomes" id="UP001465331">
    <property type="component" value="Unassembled WGS sequence"/>
</dbReference>
<sequence>MQSISILPLSIKMNAEQLDVIRELLANLDKARRQPHLMDDEGIDRILRLYTETKSQTIPMMRSHLAHWRKARPTAQQGKQLDQFEKQLIDLESGCESVLACASEIRKGTIDRVMAMSDEELGLAVLLGQMPAVPPPHVPDRVDVKRFRCPKCDKPISLAIFAAHLSSVSDLQDIARSVWHHLEEFDLPANVVGQPMVEDILAGLPPQQVRHATLQAWPTLGKKLSYMSSDDAGKVLDALLLKHRCKRARRQGAARTKAT</sequence>